<dbReference type="KEGG" id="aagg:ETAA8_07850"/>
<evidence type="ECO:0000256" key="1">
    <source>
        <dbReference type="SAM" id="Phobius"/>
    </source>
</evidence>
<name>A0A517Y659_9BACT</name>
<keyword evidence="1" id="KW-0812">Transmembrane</keyword>
<dbReference type="OrthoDB" id="269524at2"/>
<protein>
    <submittedName>
        <fullName evidence="2">Uncharacterized protein</fullName>
    </submittedName>
</protein>
<gene>
    <name evidence="2" type="ORF">ETAA8_07850</name>
</gene>
<feature type="transmembrane region" description="Helical" evidence="1">
    <location>
        <begin position="446"/>
        <end position="467"/>
    </location>
</feature>
<sequence>MSDFRPGCPLRLLGAFLFVLGSWVAAQPSMCVAASGGVNVLPIPGRLNTSGVKLVVDTRWVDGHGYRPVRLELIPNKVPAAGYRKFRVVLRPNSYYGNPGDTISQMIELEQGSSKATATMPVPQDAMWHSVVVEVFEEGRRHADLSGDHLSWPRGGGGWNWNEGTPGVLLIDAKAPTLAEREALLQVFQSSGTGGLKGKYDHHLPDVRNLLRQFSDTQFQGNFVSDEDSRNAHSVLMLNELKDNAKAEVLPPSELPTKWINYSSLDLILISLADLKDMAKSHPAVMRALADWNRAGRFLIVFNTGEDFAGLEQLEKLLQLAPLPNPDENDTRGWQKPSPYRPGEVLRGLVDNNNGNLRQPSRVVINSGEETAALTKLGFISRDAGLGQVIAIAGDPFPGSEVEWIWILNSIRGEGWNPSIRTGTSFQQRNEDFWNFLIPGTGQAPVLSFLVFITLFVVLIGPVNYYLLNRARRLYLLLITVPAGALLVTASLFLYAMLTDGLGVKSRVRSYTTIEQRAGNVASTSRQAYYASIAPSQGFQFQDDTFISQYEHEPVAFNGQRQNRRIVNWAAHDQQLKSGYIASRTLSQVMVTSAGKTKARLRVGKAEGETLRVKNELSMPLSYLVVCAEQDKYYVGEKVPQGEATLKLVPLTEVSRVLAQRLRRFEPSFPEGYDANMHDSPLDIWSFGPRYYGRYGNTATVHQGASLLERNLAQFSHLASQPLAPRSYVALSETSPEVPLGVPRTQQQLSLHVTEGHY</sequence>
<evidence type="ECO:0000313" key="3">
    <source>
        <dbReference type="Proteomes" id="UP000315017"/>
    </source>
</evidence>
<organism evidence="2 3">
    <name type="scientific">Anatilimnocola aggregata</name>
    <dbReference type="NCBI Taxonomy" id="2528021"/>
    <lineage>
        <taxon>Bacteria</taxon>
        <taxon>Pseudomonadati</taxon>
        <taxon>Planctomycetota</taxon>
        <taxon>Planctomycetia</taxon>
        <taxon>Pirellulales</taxon>
        <taxon>Pirellulaceae</taxon>
        <taxon>Anatilimnocola</taxon>
    </lineage>
</organism>
<proteinExistence type="predicted"/>
<keyword evidence="3" id="KW-1185">Reference proteome</keyword>
<accession>A0A517Y659</accession>
<reference evidence="2 3" key="1">
    <citation type="submission" date="2019-02" db="EMBL/GenBank/DDBJ databases">
        <title>Deep-cultivation of Planctomycetes and their phenomic and genomic characterization uncovers novel biology.</title>
        <authorList>
            <person name="Wiegand S."/>
            <person name="Jogler M."/>
            <person name="Boedeker C."/>
            <person name="Pinto D."/>
            <person name="Vollmers J."/>
            <person name="Rivas-Marin E."/>
            <person name="Kohn T."/>
            <person name="Peeters S.H."/>
            <person name="Heuer A."/>
            <person name="Rast P."/>
            <person name="Oberbeckmann S."/>
            <person name="Bunk B."/>
            <person name="Jeske O."/>
            <person name="Meyerdierks A."/>
            <person name="Storesund J.E."/>
            <person name="Kallscheuer N."/>
            <person name="Luecker S."/>
            <person name="Lage O.M."/>
            <person name="Pohl T."/>
            <person name="Merkel B.J."/>
            <person name="Hornburger P."/>
            <person name="Mueller R.-W."/>
            <person name="Bruemmer F."/>
            <person name="Labrenz M."/>
            <person name="Spormann A.M."/>
            <person name="Op den Camp H."/>
            <person name="Overmann J."/>
            <person name="Amann R."/>
            <person name="Jetten M.S.M."/>
            <person name="Mascher T."/>
            <person name="Medema M.H."/>
            <person name="Devos D.P."/>
            <person name="Kaster A.-K."/>
            <person name="Ovreas L."/>
            <person name="Rohde M."/>
            <person name="Galperin M.Y."/>
            <person name="Jogler C."/>
        </authorList>
    </citation>
    <scope>NUCLEOTIDE SEQUENCE [LARGE SCALE GENOMIC DNA]</scope>
    <source>
        <strain evidence="2 3">ETA_A8</strain>
    </source>
</reference>
<dbReference type="Proteomes" id="UP000315017">
    <property type="component" value="Chromosome"/>
</dbReference>
<keyword evidence="1" id="KW-1133">Transmembrane helix</keyword>
<dbReference type="AlphaFoldDB" id="A0A517Y659"/>
<feature type="transmembrane region" description="Helical" evidence="1">
    <location>
        <begin position="474"/>
        <end position="498"/>
    </location>
</feature>
<dbReference type="RefSeq" id="WP_145085133.1">
    <property type="nucleotide sequence ID" value="NZ_CP036274.1"/>
</dbReference>
<dbReference type="EMBL" id="CP036274">
    <property type="protein sequence ID" value="QDU25715.1"/>
    <property type="molecule type" value="Genomic_DNA"/>
</dbReference>
<evidence type="ECO:0000313" key="2">
    <source>
        <dbReference type="EMBL" id="QDU25715.1"/>
    </source>
</evidence>
<keyword evidence="1" id="KW-0472">Membrane</keyword>